<dbReference type="PANTHER" id="PTHR38479:SF2">
    <property type="entry name" value="WINGED HELIX DNA-BINDING DOMAIN-CONTAINING PROTEIN"/>
    <property type="match status" value="1"/>
</dbReference>
<gene>
    <name evidence="1" type="ORF">DFJ65_2123</name>
</gene>
<dbReference type="EMBL" id="QTUA01000001">
    <property type="protein sequence ID" value="REF31081.1"/>
    <property type="molecule type" value="Genomic_DNA"/>
</dbReference>
<dbReference type="InterPro" id="IPR009351">
    <property type="entry name" value="AlkZ-like"/>
</dbReference>
<dbReference type="GO" id="GO:0003677">
    <property type="term" value="F:DNA binding"/>
    <property type="evidence" value="ECO:0007669"/>
    <property type="project" value="UniProtKB-KW"/>
</dbReference>
<reference evidence="1 2" key="1">
    <citation type="submission" date="2018-08" db="EMBL/GenBank/DDBJ databases">
        <title>Sequencing the genomes of 1000 actinobacteria strains.</title>
        <authorList>
            <person name="Klenk H.-P."/>
        </authorList>
    </citation>
    <scope>NUCLEOTIDE SEQUENCE [LARGE SCALE GENOMIC DNA]</scope>
    <source>
        <strain evidence="1 2">DSM 22967</strain>
    </source>
</reference>
<dbReference type="AlphaFoldDB" id="A0A3D9V1V8"/>
<sequence>MRQSIVRIACDACAMTPPTTSPTTSPATSPATAASISWDQALGWRLGRQLLDQPGERSASEVVQTLGAVLATHPSSAELAVRSRQYRSRPGELAQALTEGTVIKTFAYRGAMHHLSAQDGGIYLALRAAGRQWELRSWVEFYRLTAQQWPRFRETVRDALRDGPLTVPELGARVTGRSSYKHLQPVFADDPWTLLKALCWQGDICFGPSVQGKPTFQRLDANSHWAGIPTLDEAGPRAILACLHSYGPATGEHIQHWFGEGLSAGRKRLERWRTQLGDRLVPLDVDGTTTFAAAEDVESILAAEPSDAVHFLPGHDQWVMGPGTKDTHVTPPPYRTAMTRQAGIVLRGGVVSGTWAVRGSELHVSSPVQPAELQEQAERLVGLLGQDLEIHYTKA</sequence>
<evidence type="ECO:0000313" key="2">
    <source>
        <dbReference type="Proteomes" id="UP000256253"/>
    </source>
</evidence>
<protein>
    <submittedName>
        <fullName evidence="1">Winged helix DNA-binding protein</fullName>
    </submittedName>
</protein>
<dbReference type="Proteomes" id="UP000256253">
    <property type="component" value="Unassembled WGS sequence"/>
</dbReference>
<comment type="caution">
    <text evidence="1">The sequence shown here is derived from an EMBL/GenBank/DDBJ whole genome shotgun (WGS) entry which is preliminary data.</text>
</comment>
<dbReference type="Pfam" id="PF06224">
    <property type="entry name" value="AlkZ-like"/>
    <property type="match status" value="1"/>
</dbReference>
<dbReference type="PANTHER" id="PTHR38479">
    <property type="entry name" value="LMO0824 PROTEIN"/>
    <property type="match status" value="1"/>
</dbReference>
<keyword evidence="1" id="KW-0238">DNA-binding</keyword>
<evidence type="ECO:0000313" key="1">
    <source>
        <dbReference type="EMBL" id="REF31081.1"/>
    </source>
</evidence>
<keyword evidence="2" id="KW-1185">Reference proteome</keyword>
<organism evidence="1 2">
    <name type="scientific">Calidifontibacter indicus</name>
    <dbReference type="NCBI Taxonomy" id="419650"/>
    <lineage>
        <taxon>Bacteria</taxon>
        <taxon>Bacillati</taxon>
        <taxon>Actinomycetota</taxon>
        <taxon>Actinomycetes</taxon>
        <taxon>Micrococcales</taxon>
        <taxon>Dermacoccaceae</taxon>
        <taxon>Calidifontibacter</taxon>
    </lineage>
</organism>
<name>A0A3D9V1V8_9MICO</name>
<accession>A0A3D9V1V8</accession>
<proteinExistence type="predicted"/>